<evidence type="ECO:0000313" key="1">
    <source>
        <dbReference type="EMBL" id="SMB93308.1"/>
    </source>
</evidence>
<dbReference type="OrthoDB" id="2270427at2"/>
<sequence>MDTYTLPVELTDKSTVTVRAWTLEEIGANASDFEKLIDALNAPVTGQASPFPVGVAPQVLRRLLLRSLVVPEDADRLRAPDIPEVLEAIYTVNGLRELTKKALGLRLQRQEAQREALERLTPPRPLHPSA</sequence>
<evidence type="ECO:0000313" key="2">
    <source>
        <dbReference type="Proteomes" id="UP000192582"/>
    </source>
</evidence>
<organism evidence="1 2">
    <name type="scientific">Deinococcus hopiensis KR-140</name>
    <dbReference type="NCBI Taxonomy" id="695939"/>
    <lineage>
        <taxon>Bacteria</taxon>
        <taxon>Thermotogati</taxon>
        <taxon>Deinococcota</taxon>
        <taxon>Deinococci</taxon>
        <taxon>Deinococcales</taxon>
        <taxon>Deinococcaceae</taxon>
        <taxon>Deinococcus</taxon>
    </lineage>
</organism>
<name>A0A1W1VJ05_9DEIO</name>
<reference evidence="1 2" key="1">
    <citation type="submission" date="2017-04" db="EMBL/GenBank/DDBJ databases">
        <authorList>
            <person name="Afonso C.L."/>
            <person name="Miller P.J."/>
            <person name="Scott M.A."/>
            <person name="Spackman E."/>
            <person name="Goraichik I."/>
            <person name="Dimitrov K.M."/>
            <person name="Suarez D.L."/>
            <person name="Swayne D.E."/>
        </authorList>
    </citation>
    <scope>NUCLEOTIDE SEQUENCE [LARGE SCALE GENOMIC DNA]</scope>
    <source>
        <strain evidence="1 2">KR-140</strain>
    </source>
</reference>
<gene>
    <name evidence="1" type="ORF">SAMN00790413_01928</name>
</gene>
<dbReference type="AlphaFoldDB" id="A0A1W1VJ05"/>
<dbReference type="RefSeq" id="WP_084049299.1">
    <property type="nucleotide sequence ID" value="NZ_FWWU01000009.1"/>
</dbReference>
<proteinExistence type="predicted"/>
<dbReference type="STRING" id="695939.SAMN00790413_01928"/>
<keyword evidence="2" id="KW-1185">Reference proteome</keyword>
<accession>A0A1W1VJ05</accession>
<dbReference type="Proteomes" id="UP000192582">
    <property type="component" value="Unassembled WGS sequence"/>
</dbReference>
<protein>
    <submittedName>
        <fullName evidence="1">Uncharacterized protein</fullName>
    </submittedName>
</protein>
<dbReference type="EMBL" id="FWWU01000009">
    <property type="protein sequence ID" value="SMB93308.1"/>
    <property type="molecule type" value="Genomic_DNA"/>
</dbReference>